<keyword evidence="10" id="KW-0030">Aminoacyl-tRNA synthetase</keyword>
<dbReference type="InterPro" id="IPR002314">
    <property type="entry name" value="aa-tRNA-synt_IIb"/>
</dbReference>
<evidence type="ECO:0000313" key="15">
    <source>
        <dbReference type="Proteomes" id="UP001201980"/>
    </source>
</evidence>
<dbReference type="CDD" id="cd00771">
    <property type="entry name" value="ThrRS_core"/>
    <property type="match status" value="1"/>
</dbReference>
<dbReference type="Gene3D" id="3.40.50.800">
    <property type="entry name" value="Anticodon-binding domain"/>
    <property type="match status" value="1"/>
</dbReference>
<evidence type="ECO:0000256" key="11">
    <source>
        <dbReference type="ARBA" id="ARBA00031900"/>
    </source>
</evidence>
<evidence type="ECO:0000256" key="6">
    <source>
        <dbReference type="ARBA" id="ARBA00022840"/>
    </source>
</evidence>
<keyword evidence="8" id="KW-0809">Transit peptide</keyword>
<dbReference type="PANTHER" id="PTHR11451:SF50">
    <property type="entry name" value="THREONINE--TRNA LIGASE, MITOCHONDRIAL"/>
    <property type="match status" value="1"/>
</dbReference>
<dbReference type="PANTHER" id="PTHR11451">
    <property type="entry name" value="THREONINE-TRNA LIGASE"/>
    <property type="match status" value="1"/>
</dbReference>
<dbReference type="GO" id="GO:0005524">
    <property type="term" value="F:ATP binding"/>
    <property type="evidence" value="ECO:0007669"/>
    <property type="project" value="UniProtKB-KW"/>
</dbReference>
<keyword evidence="9" id="KW-0496">Mitochondrion</keyword>
<evidence type="ECO:0000256" key="3">
    <source>
        <dbReference type="ARBA" id="ARBA00013163"/>
    </source>
</evidence>
<accession>A0AAD5RRY8</accession>
<evidence type="ECO:0000256" key="8">
    <source>
        <dbReference type="ARBA" id="ARBA00022946"/>
    </source>
</evidence>
<dbReference type="PROSITE" id="PS50862">
    <property type="entry name" value="AA_TRNA_LIGASE_II"/>
    <property type="match status" value="1"/>
</dbReference>
<keyword evidence="15" id="KW-1185">Reference proteome</keyword>
<dbReference type="GO" id="GO:0005759">
    <property type="term" value="C:mitochondrial matrix"/>
    <property type="evidence" value="ECO:0007669"/>
    <property type="project" value="UniProtKB-SubCell"/>
</dbReference>
<dbReference type="InterPro" id="IPR045864">
    <property type="entry name" value="aa-tRNA-synth_II/BPL/LPL"/>
</dbReference>
<organism evidence="14 15">
    <name type="scientific">Zalerion maritima</name>
    <dbReference type="NCBI Taxonomy" id="339359"/>
    <lineage>
        <taxon>Eukaryota</taxon>
        <taxon>Fungi</taxon>
        <taxon>Dikarya</taxon>
        <taxon>Ascomycota</taxon>
        <taxon>Pezizomycotina</taxon>
        <taxon>Sordariomycetes</taxon>
        <taxon>Lulworthiomycetidae</taxon>
        <taxon>Lulworthiales</taxon>
        <taxon>Lulworthiaceae</taxon>
        <taxon>Zalerion</taxon>
    </lineage>
</organism>
<dbReference type="Proteomes" id="UP001201980">
    <property type="component" value="Unassembled WGS sequence"/>
</dbReference>
<comment type="similarity">
    <text evidence="2">Belongs to the class-II aminoacyl-tRNA synthetase family.</text>
</comment>
<dbReference type="PRINTS" id="PR01047">
    <property type="entry name" value="TRNASYNTHTHR"/>
</dbReference>
<dbReference type="SUPFAM" id="SSF55681">
    <property type="entry name" value="Class II aaRS and biotin synthetases"/>
    <property type="match status" value="1"/>
</dbReference>
<comment type="subcellular location">
    <subcellularLocation>
        <location evidence="1">Mitochondrion matrix</location>
    </subcellularLocation>
</comment>
<dbReference type="EC" id="6.1.1.3" evidence="3"/>
<evidence type="ECO:0000259" key="13">
    <source>
        <dbReference type="PROSITE" id="PS50862"/>
    </source>
</evidence>
<reference evidence="14" key="1">
    <citation type="submission" date="2022-07" db="EMBL/GenBank/DDBJ databases">
        <title>Draft genome sequence of Zalerion maritima ATCC 34329, a (micro)plastics degrading marine fungus.</title>
        <authorList>
            <person name="Paco A."/>
            <person name="Goncalves M.F.M."/>
            <person name="Rocha-Santos T.A.P."/>
            <person name="Alves A."/>
        </authorList>
    </citation>
    <scope>NUCLEOTIDE SEQUENCE</scope>
    <source>
        <strain evidence="14">ATCC 34329</strain>
    </source>
</reference>
<dbReference type="SUPFAM" id="SSF52954">
    <property type="entry name" value="Class II aaRS ABD-related"/>
    <property type="match status" value="1"/>
</dbReference>
<proteinExistence type="inferred from homology"/>
<keyword evidence="7" id="KW-0648">Protein biosynthesis</keyword>
<evidence type="ECO:0000313" key="14">
    <source>
        <dbReference type="EMBL" id="KAJ2902798.1"/>
    </source>
</evidence>
<evidence type="ECO:0000256" key="4">
    <source>
        <dbReference type="ARBA" id="ARBA00022598"/>
    </source>
</evidence>
<evidence type="ECO:0000256" key="9">
    <source>
        <dbReference type="ARBA" id="ARBA00023128"/>
    </source>
</evidence>
<evidence type="ECO:0000256" key="5">
    <source>
        <dbReference type="ARBA" id="ARBA00022741"/>
    </source>
</evidence>
<dbReference type="EMBL" id="JAKWBI020000101">
    <property type="protein sequence ID" value="KAJ2902798.1"/>
    <property type="molecule type" value="Genomic_DNA"/>
</dbReference>
<keyword evidence="5" id="KW-0547">Nucleotide-binding</keyword>
<dbReference type="GO" id="GO:0004829">
    <property type="term" value="F:threonine-tRNA ligase activity"/>
    <property type="evidence" value="ECO:0007669"/>
    <property type="project" value="UniProtKB-EC"/>
</dbReference>
<evidence type="ECO:0000256" key="12">
    <source>
        <dbReference type="ARBA" id="ARBA00049515"/>
    </source>
</evidence>
<dbReference type="InterPro" id="IPR006195">
    <property type="entry name" value="aa-tRNA-synth_II"/>
</dbReference>
<comment type="caution">
    <text evidence="14">The sequence shown here is derived from an EMBL/GenBank/DDBJ whole genome shotgun (WGS) entry which is preliminary data.</text>
</comment>
<sequence length="560" mass="62096">MLRPRIGRQILSLTSQFRASHPILSPQWHRQSCVSCASESASEAASPPSPSTPAAKASTPLVDHRLLGAQQGLFTMSIYSPGSPIFLPAGTLVFNRLVAFLRRQYVHYGFEEVLTPTMYKKALWGKSGHLENYGDDMFTVTSLSPARAEDEARVAAAAETNEVGQEGVLGHGNHEKEMTETGTKGQEAEYGLKPMNCPGHCLIFGSTVRSYRQLPVRYADFSALHRNEISGALSGLTRVRRFHQDDGHIFCRPSQVEEEIRKSLDFVRVAYEALRLGPFRLVLSTCPKDHFIGTKEEWERAEGALARALDHVIGEGKWERNPGDGAFYGPKIDIILTDKNGKEHQTATIQLDFQLPKRFGLSYSAPAPEKEARGEVSTDPEELATVGDVTPVMVHRAVLGSVERLLALLMDQTEGKWPLWLNPKQVVVVTVNDSPEVTAWANEVRRVMLGLPSPKSEESETEKGNTETLERAIRPSEETGLTVDVDTSARTVNLKVREAKAKTYGVIVVVGKKDVENGTVMVDATGIPEKEGQDRNGWAKKQMNPRDLLKFVKKRVDRYE</sequence>
<evidence type="ECO:0000256" key="10">
    <source>
        <dbReference type="ARBA" id="ARBA00023146"/>
    </source>
</evidence>
<comment type="catalytic activity">
    <reaction evidence="12">
        <text>tRNA(Thr) + L-threonine + ATP = L-threonyl-tRNA(Thr) + AMP + diphosphate + H(+)</text>
        <dbReference type="Rhea" id="RHEA:24624"/>
        <dbReference type="Rhea" id="RHEA-COMP:9670"/>
        <dbReference type="Rhea" id="RHEA-COMP:9704"/>
        <dbReference type="ChEBI" id="CHEBI:15378"/>
        <dbReference type="ChEBI" id="CHEBI:30616"/>
        <dbReference type="ChEBI" id="CHEBI:33019"/>
        <dbReference type="ChEBI" id="CHEBI:57926"/>
        <dbReference type="ChEBI" id="CHEBI:78442"/>
        <dbReference type="ChEBI" id="CHEBI:78534"/>
        <dbReference type="ChEBI" id="CHEBI:456215"/>
        <dbReference type="EC" id="6.1.1.3"/>
    </reaction>
</comment>
<keyword evidence="4" id="KW-0436">Ligase</keyword>
<dbReference type="AlphaFoldDB" id="A0AAD5RRY8"/>
<evidence type="ECO:0000256" key="7">
    <source>
        <dbReference type="ARBA" id="ARBA00022917"/>
    </source>
</evidence>
<dbReference type="InterPro" id="IPR033728">
    <property type="entry name" value="ThrRS_core"/>
</dbReference>
<name>A0AAD5RRY8_9PEZI</name>
<dbReference type="Pfam" id="PF00587">
    <property type="entry name" value="tRNA-synt_2b"/>
    <property type="match status" value="1"/>
</dbReference>
<evidence type="ECO:0000256" key="2">
    <source>
        <dbReference type="ARBA" id="ARBA00008226"/>
    </source>
</evidence>
<dbReference type="GO" id="GO:0006435">
    <property type="term" value="P:threonyl-tRNA aminoacylation"/>
    <property type="evidence" value="ECO:0007669"/>
    <property type="project" value="InterPro"/>
</dbReference>
<evidence type="ECO:0000256" key="1">
    <source>
        <dbReference type="ARBA" id="ARBA00004305"/>
    </source>
</evidence>
<dbReference type="InterPro" id="IPR036621">
    <property type="entry name" value="Anticodon-bd_dom_sf"/>
</dbReference>
<feature type="domain" description="Aminoacyl-transfer RNA synthetases class-II family profile" evidence="13">
    <location>
        <begin position="88"/>
        <end position="418"/>
    </location>
</feature>
<dbReference type="Gene3D" id="3.30.930.10">
    <property type="entry name" value="Bira Bifunctional Protein, Domain 2"/>
    <property type="match status" value="1"/>
</dbReference>
<dbReference type="Pfam" id="PF03129">
    <property type="entry name" value="HGTP_anticodon"/>
    <property type="match status" value="1"/>
</dbReference>
<protein>
    <recommendedName>
        <fullName evidence="3">threonine--tRNA ligase</fullName>
        <ecNumber evidence="3">6.1.1.3</ecNumber>
    </recommendedName>
    <alternativeName>
        <fullName evidence="11">Threonyl-tRNA synthetase</fullName>
    </alternativeName>
</protein>
<dbReference type="FunFam" id="3.30.930.10:FF:000039">
    <property type="entry name" value="Threonyl-tRNA synthetase, mitochondrial"/>
    <property type="match status" value="1"/>
</dbReference>
<dbReference type="InterPro" id="IPR004154">
    <property type="entry name" value="Anticodon-bd"/>
</dbReference>
<keyword evidence="6" id="KW-0067">ATP-binding</keyword>
<gene>
    <name evidence="14" type="ORF">MKZ38_000079</name>
</gene>
<dbReference type="InterPro" id="IPR002320">
    <property type="entry name" value="Thr-tRNA-ligase_IIa"/>
</dbReference>